<evidence type="ECO:0000256" key="1">
    <source>
        <dbReference type="ARBA" id="ARBA00022737"/>
    </source>
</evidence>
<feature type="repeat" description="TPR" evidence="3">
    <location>
        <begin position="286"/>
        <end position="319"/>
    </location>
</feature>
<organism evidence="5 6">
    <name type="scientific">Zhenpiania hominis</name>
    <dbReference type="NCBI Taxonomy" id="2763644"/>
    <lineage>
        <taxon>Bacteria</taxon>
        <taxon>Bacillati</taxon>
        <taxon>Bacillota</taxon>
        <taxon>Clostridia</taxon>
        <taxon>Peptostreptococcales</taxon>
        <taxon>Anaerovoracaceae</taxon>
        <taxon>Zhenpiania</taxon>
    </lineage>
</organism>
<feature type="compositionally biased region" description="Basic residues" evidence="4">
    <location>
        <begin position="398"/>
        <end position="409"/>
    </location>
</feature>
<dbReference type="Proteomes" id="UP000602647">
    <property type="component" value="Unassembled WGS sequence"/>
</dbReference>
<dbReference type="EMBL" id="JACRYT010000014">
    <property type="protein sequence ID" value="MBC6680501.1"/>
    <property type="molecule type" value="Genomic_DNA"/>
</dbReference>
<keyword evidence="6" id="KW-1185">Reference proteome</keyword>
<feature type="compositionally biased region" description="Basic and acidic residues" evidence="4">
    <location>
        <begin position="366"/>
        <end position="397"/>
    </location>
</feature>
<protein>
    <recommendedName>
        <fullName evidence="7">Tetratricopeptide repeat protein</fullName>
    </recommendedName>
</protein>
<evidence type="ECO:0000313" key="5">
    <source>
        <dbReference type="EMBL" id="MBC6680501.1"/>
    </source>
</evidence>
<dbReference type="InterPro" id="IPR051012">
    <property type="entry name" value="CellSynth/LPSAsmb/PSIAsmb"/>
</dbReference>
<dbReference type="SMART" id="SM00028">
    <property type="entry name" value="TPR"/>
    <property type="match status" value="2"/>
</dbReference>
<evidence type="ECO:0000256" key="3">
    <source>
        <dbReference type="PROSITE-ProRule" id="PRU00339"/>
    </source>
</evidence>
<dbReference type="Gene3D" id="1.25.40.10">
    <property type="entry name" value="Tetratricopeptide repeat domain"/>
    <property type="match status" value="2"/>
</dbReference>
<proteinExistence type="predicted"/>
<evidence type="ECO:0000256" key="4">
    <source>
        <dbReference type="SAM" id="MobiDB-lite"/>
    </source>
</evidence>
<dbReference type="PANTHER" id="PTHR45586:SF16">
    <property type="entry name" value="DOMAIN PROTEIN, PUTATIVE-RELATED"/>
    <property type="match status" value="1"/>
</dbReference>
<dbReference type="InterPro" id="IPR011990">
    <property type="entry name" value="TPR-like_helical_dom_sf"/>
</dbReference>
<evidence type="ECO:0000256" key="2">
    <source>
        <dbReference type="ARBA" id="ARBA00022803"/>
    </source>
</evidence>
<accession>A0A923SRC0</accession>
<sequence>MAGEDKRTLAQKMGITRTVIRDPSESDIQLREDRIGRYFRKYLNKFVFDEFSPEFMEKSKAGDLMKGVPIPLRKKDLKAFAGGEGLPMLVIAENMAWVMGCDPHFKHTKDYVAILSKLYNYKLYEGMLKEGRDAAERGAMDDACIHFRAALCMKPDYLHAMYSYARACRAMYLDSGNEEYVGRFKAEALDYFELTTETHPRFAQAYYYLGYAYLNMGLYIKADLTWKEFLRFSRNGKDKKEIRKRLEQLAEPVQIEQGYNDVMSGRYEEGLARLEPFLKSRFESWWPLHYYLGVAYEMTGRRGQAVASFKRVLTMNASHIETMEELAAIYRQEGDRENRRKYEQKIELIRKNTQEDQKALKKEILEEDKKLREREPENQKPEFIEEIKSEDPEEKTVGKHRIKRLDKKK</sequence>
<keyword evidence="1" id="KW-0677">Repeat</keyword>
<dbReference type="RefSeq" id="WP_187303601.1">
    <property type="nucleotide sequence ID" value="NZ_CBCTON010000003.1"/>
</dbReference>
<dbReference type="PANTHER" id="PTHR45586">
    <property type="entry name" value="TPR REPEAT-CONTAINING PROTEIN PA4667"/>
    <property type="match status" value="1"/>
</dbReference>
<evidence type="ECO:0008006" key="7">
    <source>
        <dbReference type="Google" id="ProtNLM"/>
    </source>
</evidence>
<keyword evidence="2 3" id="KW-0802">TPR repeat</keyword>
<comment type="caution">
    <text evidence="5">The sequence shown here is derived from an EMBL/GenBank/DDBJ whole genome shotgun (WGS) entry which is preliminary data.</text>
</comment>
<gene>
    <name evidence="5" type="ORF">H9L42_11785</name>
</gene>
<reference evidence="5" key="1">
    <citation type="submission" date="2020-08" db="EMBL/GenBank/DDBJ databases">
        <title>Genome public.</title>
        <authorList>
            <person name="Liu C."/>
            <person name="Sun Q."/>
        </authorList>
    </citation>
    <scope>NUCLEOTIDE SEQUENCE</scope>
    <source>
        <strain evidence="5">BX12</strain>
    </source>
</reference>
<evidence type="ECO:0000313" key="6">
    <source>
        <dbReference type="Proteomes" id="UP000602647"/>
    </source>
</evidence>
<dbReference type="SUPFAM" id="SSF48452">
    <property type="entry name" value="TPR-like"/>
    <property type="match status" value="1"/>
</dbReference>
<dbReference type="Pfam" id="PF13432">
    <property type="entry name" value="TPR_16"/>
    <property type="match status" value="1"/>
</dbReference>
<dbReference type="AlphaFoldDB" id="A0A923SRC0"/>
<name>A0A923SRC0_9FIRM</name>
<feature type="region of interest" description="Disordered" evidence="4">
    <location>
        <begin position="366"/>
        <end position="409"/>
    </location>
</feature>
<dbReference type="PROSITE" id="PS50005">
    <property type="entry name" value="TPR"/>
    <property type="match status" value="1"/>
</dbReference>
<dbReference type="InterPro" id="IPR019734">
    <property type="entry name" value="TPR_rpt"/>
</dbReference>